<keyword evidence="2" id="KW-1185">Reference proteome</keyword>
<dbReference type="Proteomes" id="UP000662314">
    <property type="component" value="Unassembled WGS sequence"/>
</dbReference>
<dbReference type="AlphaFoldDB" id="A0A8J7HXK6"/>
<organism evidence="1 2">
    <name type="scientific">Dendronalium phyllosphericum CENA369</name>
    <dbReference type="NCBI Taxonomy" id="1725256"/>
    <lineage>
        <taxon>Bacteria</taxon>
        <taxon>Bacillati</taxon>
        <taxon>Cyanobacteriota</taxon>
        <taxon>Cyanophyceae</taxon>
        <taxon>Nostocales</taxon>
        <taxon>Nostocaceae</taxon>
        <taxon>Dendronalium</taxon>
        <taxon>Dendronalium phyllosphericum</taxon>
    </lineage>
</organism>
<evidence type="ECO:0000313" key="1">
    <source>
        <dbReference type="EMBL" id="MBH8572025.1"/>
    </source>
</evidence>
<evidence type="ECO:0000313" key="2">
    <source>
        <dbReference type="Proteomes" id="UP000662314"/>
    </source>
</evidence>
<name>A0A8J7HXK6_9NOST</name>
<gene>
    <name evidence="1" type="ORF">I8752_03050</name>
</gene>
<reference evidence="1 2" key="1">
    <citation type="journal article" date="2021" name="Int. J. Syst. Evol. Microbiol.">
        <title>Amazonocrinis nigriterrae gen. nov., sp. nov., Atlanticothrix silvestris gen. nov., sp. nov. and Dendronalium phyllosphericum gen. nov., sp. nov., nostocacean cyanobacteria from Brazilian environments.</title>
        <authorList>
            <person name="Alvarenga D.O."/>
            <person name="Andreote A.P.D."/>
            <person name="Branco L.H.Z."/>
            <person name="Delbaje E."/>
            <person name="Cruz R.B."/>
            <person name="Varani A.M."/>
            <person name="Fiore M.F."/>
        </authorList>
    </citation>
    <scope>NUCLEOTIDE SEQUENCE [LARGE SCALE GENOMIC DNA]</scope>
    <source>
        <strain evidence="1 2">CENA369</strain>
    </source>
</reference>
<dbReference type="EMBL" id="JAECZA010000006">
    <property type="protein sequence ID" value="MBH8572025.1"/>
    <property type="molecule type" value="Genomic_DNA"/>
</dbReference>
<accession>A0A8J7HXK6</accession>
<comment type="caution">
    <text evidence="1">The sequence shown here is derived from an EMBL/GenBank/DDBJ whole genome shotgun (WGS) entry which is preliminary data.</text>
</comment>
<protein>
    <submittedName>
        <fullName evidence="1">Uncharacterized protein</fullName>
    </submittedName>
</protein>
<proteinExistence type="predicted"/>
<sequence length="81" mass="9416">MSTTANQIPVSTIIPMLIAINDRDYPRFKELEKSFVNQYGIEVWKDVFNFRVLPALDQQSNRWLLQAWCSKGIVSVKDVLE</sequence>